<name>A0AAD9UQ43_9APIC</name>
<comment type="caution">
    <text evidence="2">The sequence shown here is derived from an EMBL/GenBank/DDBJ whole genome shotgun (WGS) entry which is preliminary data.</text>
</comment>
<feature type="transmembrane region" description="Helical" evidence="1">
    <location>
        <begin position="132"/>
        <end position="153"/>
    </location>
</feature>
<sequence length="237" mass="27261">MFTGIIILTTNYKYHVVALYYSLRLYMRIMAVFKISTCLYVVPYCTFTGSIIGLFYKYIKKDHYEPIKNIDNLCEPNLNEASELQNRIRIAKIVINANKEYKIRFLMKFYAALCFITAILDTEHSLGRYLEYLVCCLCVCSCTMGTLCHYIFFPGLGDFGIVDDNFQSATVPLHTQIHRITAIYLAIVFGCVSIGGYYTLLNWFQPIVKFPMPIYAGINIGHFLASIVSYIVLYVYS</sequence>
<accession>A0AAD9UQ43</accession>
<dbReference type="AlphaFoldDB" id="A0AAD9UQ43"/>
<evidence type="ECO:0000313" key="3">
    <source>
        <dbReference type="Proteomes" id="UP001214638"/>
    </source>
</evidence>
<feature type="transmembrane region" description="Helical" evidence="1">
    <location>
        <begin position="103"/>
        <end position="120"/>
    </location>
</feature>
<dbReference type="EMBL" id="JALLKP010000001">
    <property type="protein sequence ID" value="KAK2197783.1"/>
    <property type="molecule type" value="Genomic_DNA"/>
</dbReference>
<dbReference type="GeneID" id="94335084"/>
<dbReference type="KEGG" id="bdw:94335084"/>
<keyword evidence="1" id="KW-0472">Membrane</keyword>
<evidence type="ECO:0000256" key="1">
    <source>
        <dbReference type="SAM" id="Phobius"/>
    </source>
</evidence>
<feature type="transmembrane region" description="Helical" evidence="1">
    <location>
        <begin position="213"/>
        <end position="236"/>
    </location>
</feature>
<feature type="transmembrane region" description="Helical" evidence="1">
    <location>
        <begin position="31"/>
        <end position="56"/>
    </location>
</feature>
<dbReference type="Proteomes" id="UP001214638">
    <property type="component" value="Unassembled WGS sequence"/>
</dbReference>
<gene>
    <name evidence="2" type="ORF">BdWA1_000786</name>
</gene>
<reference evidence="2" key="1">
    <citation type="journal article" date="2023" name="Nat. Microbiol.">
        <title>Babesia duncani multi-omics identifies virulence factors and drug targets.</title>
        <authorList>
            <person name="Singh P."/>
            <person name="Lonardi S."/>
            <person name="Liang Q."/>
            <person name="Vydyam P."/>
            <person name="Khabirova E."/>
            <person name="Fang T."/>
            <person name="Gihaz S."/>
            <person name="Thekkiniath J."/>
            <person name="Munshi M."/>
            <person name="Abel S."/>
            <person name="Ciampossin L."/>
            <person name="Batugedara G."/>
            <person name="Gupta M."/>
            <person name="Lu X.M."/>
            <person name="Lenz T."/>
            <person name="Chakravarty S."/>
            <person name="Cornillot E."/>
            <person name="Hu Y."/>
            <person name="Ma W."/>
            <person name="Gonzalez L.M."/>
            <person name="Sanchez S."/>
            <person name="Estrada K."/>
            <person name="Sanchez-Flores A."/>
            <person name="Montero E."/>
            <person name="Harb O.S."/>
            <person name="Le Roch K.G."/>
            <person name="Mamoun C.B."/>
        </authorList>
    </citation>
    <scope>NUCLEOTIDE SEQUENCE</scope>
    <source>
        <strain evidence="2">WA1</strain>
    </source>
</reference>
<keyword evidence="3" id="KW-1185">Reference proteome</keyword>
<keyword evidence="1" id="KW-0812">Transmembrane</keyword>
<evidence type="ECO:0000313" key="2">
    <source>
        <dbReference type="EMBL" id="KAK2197783.1"/>
    </source>
</evidence>
<proteinExistence type="predicted"/>
<dbReference type="RefSeq" id="XP_067804625.1">
    <property type="nucleotide sequence ID" value="XM_067945834.1"/>
</dbReference>
<keyword evidence="1" id="KW-1133">Transmembrane helix</keyword>
<feature type="transmembrane region" description="Helical" evidence="1">
    <location>
        <begin position="182"/>
        <end position="201"/>
    </location>
</feature>
<organism evidence="2 3">
    <name type="scientific">Babesia duncani</name>
    <dbReference type="NCBI Taxonomy" id="323732"/>
    <lineage>
        <taxon>Eukaryota</taxon>
        <taxon>Sar</taxon>
        <taxon>Alveolata</taxon>
        <taxon>Apicomplexa</taxon>
        <taxon>Aconoidasida</taxon>
        <taxon>Piroplasmida</taxon>
        <taxon>Babesiidae</taxon>
        <taxon>Babesia</taxon>
    </lineage>
</organism>
<protein>
    <submittedName>
        <fullName evidence="2">Uncharacterized protein</fullName>
    </submittedName>
</protein>